<organism evidence="1 2">
    <name type="scientific">Pteropus alecto</name>
    <name type="common">Black flying fox</name>
    <dbReference type="NCBI Taxonomy" id="9402"/>
    <lineage>
        <taxon>Eukaryota</taxon>
        <taxon>Metazoa</taxon>
        <taxon>Chordata</taxon>
        <taxon>Craniata</taxon>
        <taxon>Vertebrata</taxon>
        <taxon>Euteleostomi</taxon>
        <taxon>Mammalia</taxon>
        <taxon>Eutheria</taxon>
        <taxon>Laurasiatheria</taxon>
        <taxon>Chiroptera</taxon>
        <taxon>Yinpterochiroptera</taxon>
        <taxon>Pteropodoidea</taxon>
        <taxon>Pteropodidae</taxon>
        <taxon>Pteropodinae</taxon>
        <taxon>Pteropus</taxon>
    </lineage>
</organism>
<sequence length="69" mass="7347">MASELMLVPEAHLGLGIASEMLVEPLAQVPLLRSSQRDLSIQDIVRATTGSARKADTFVGRETLQVAGT</sequence>
<evidence type="ECO:0000313" key="1">
    <source>
        <dbReference type="EMBL" id="ELK01214.1"/>
    </source>
</evidence>
<keyword evidence="2" id="KW-1185">Reference proteome</keyword>
<proteinExistence type="predicted"/>
<dbReference type="EMBL" id="KB031153">
    <property type="protein sequence ID" value="ELK01214.1"/>
    <property type="molecule type" value="Genomic_DNA"/>
</dbReference>
<accession>L5JP59</accession>
<name>L5JP59_PTEAL</name>
<gene>
    <name evidence="1" type="ORF">PAL_GLEAN10020879</name>
</gene>
<protein>
    <submittedName>
        <fullName evidence="1">Uncharacterized protein</fullName>
    </submittedName>
</protein>
<evidence type="ECO:0000313" key="2">
    <source>
        <dbReference type="Proteomes" id="UP000010552"/>
    </source>
</evidence>
<reference evidence="2" key="1">
    <citation type="journal article" date="2013" name="Science">
        <title>Comparative analysis of bat genomes provides insight into the evolution of flight and immunity.</title>
        <authorList>
            <person name="Zhang G."/>
            <person name="Cowled C."/>
            <person name="Shi Z."/>
            <person name="Huang Z."/>
            <person name="Bishop-Lilly K.A."/>
            <person name="Fang X."/>
            <person name="Wynne J.W."/>
            <person name="Xiong Z."/>
            <person name="Baker M.L."/>
            <person name="Zhao W."/>
            <person name="Tachedjian M."/>
            <person name="Zhu Y."/>
            <person name="Zhou P."/>
            <person name="Jiang X."/>
            <person name="Ng J."/>
            <person name="Yang L."/>
            <person name="Wu L."/>
            <person name="Xiao J."/>
            <person name="Feng Y."/>
            <person name="Chen Y."/>
            <person name="Sun X."/>
            <person name="Zhang Y."/>
            <person name="Marsh G.A."/>
            <person name="Crameri G."/>
            <person name="Broder C.C."/>
            <person name="Frey K.G."/>
            <person name="Wang L.F."/>
            <person name="Wang J."/>
        </authorList>
    </citation>
    <scope>NUCLEOTIDE SEQUENCE [LARGE SCALE GENOMIC DNA]</scope>
</reference>
<dbReference type="AlphaFoldDB" id="L5JP59"/>
<dbReference type="InParanoid" id="L5JP59"/>
<dbReference type="Proteomes" id="UP000010552">
    <property type="component" value="Unassembled WGS sequence"/>
</dbReference>